<evidence type="ECO:0000256" key="2">
    <source>
        <dbReference type="ARBA" id="ARBA00022448"/>
    </source>
</evidence>
<evidence type="ECO:0000313" key="7">
    <source>
        <dbReference type="Proteomes" id="UP000198935"/>
    </source>
</evidence>
<dbReference type="Pfam" id="PF00005">
    <property type="entry name" value="ABC_tran"/>
    <property type="match status" value="1"/>
</dbReference>
<reference evidence="7" key="1">
    <citation type="submission" date="2016-10" db="EMBL/GenBank/DDBJ databases">
        <authorList>
            <person name="Varghese N."/>
            <person name="Submissions S."/>
        </authorList>
    </citation>
    <scope>NUCLEOTIDE SEQUENCE [LARGE SCALE GENOMIC DNA]</scope>
    <source>
        <strain evidence="7">SP</strain>
    </source>
</reference>
<dbReference type="GO" id="GO:0016887">
    <property type="term" value="F:ATP hydrolysis activity"/>
    <property type="evidence" value="ECO:0007669"/>
    <property type="project" value="InterPro"/>
</dbReference>
<organism evidence="6 7">
    <name type="scientific">Evansella caseinilytica</name>
    <dbReference type="NCBI Taxonomy" id="1503961"/>
    <lineage>
        <taxon>Bacteria</taxon>
        <taxon>Bacillati</taxon>
        <taxon>Bacillota</taxon>
        <taxon>Bacilli</taxon>
        <taxon>Bacillales</taxon>
        <taxon>Bacillaceae</taxon>
        <taxon>Evansella</taxon>
    </lineage>
</organism>
<dbReference type="PROSITE" id="PS00211">
    <property type="entry name" value="ABC_TRANSPORTER_1"/>
    <property type="match status" value="1"/>
</dbReference>
<proteinExistence type="inferred from homology"/>
<dbReference type="STRING" id="1503961.SAMN05421736_10572"/>
<sequence length="321" mass="35604">MKRVFEIKNVTKTYKKGKVTANENISFSIMQGEILGLLGPNGAGKSTLIKQIVAHVQPSEGKILYNGTDVSTQSRLVSREVAYYAQEPASLTSLKVNEALYFTARLRGMKKSAAKEQTNQLLEKLGLQESGNKQLKRLSGGQKRLAGIGTTLIGAAAVLIFDEPTNELDPKKRRLVWDLIQERNREGATIILVTHNILEAEQVVDRVAVINHGKLLAIDSVSTLKNRVDQRLKADITLATPQPPAMEALQSWGQLVPLTEHRCRLLIEKDRAAELLTFLNEAQAEGIHSYAISPPSLEDVYFHIDKDPEEAEEEEKLYANA</sequence>
<dbReference type="InterPro" id="IPR003593">
    <property type="entry name" value="AAA+_ATPase"/>
</dbReference>
<dbReference type="InterPro" id="IPR027417">
    <property type="entry name" value="P-loop_NTPase"/>
</dbReference>
<evidence type="ECO:0000256" key="1">
    <source>
        <dbReference type="ARBA" id="ARBA00005417"/>
    </source>
</evidence>
<dbReference type="AlphaFoldDB" id="A0A1H3PJ41"/>
<evidence type="ECO:0000313" key="6">
    <source>
        <dbReference type="EMBL" id="SDZ01091.1"/>
    </source>
</evidence>
<dbReference type="Gene3D" id="3.40.50.300">
    <property type="entry name" value="P-loop containing nucleotide triphosphate hydrolases"/>
    <property type="match status" value="1"/>
</dbReference>
<keyword evidence="7" id="KW-1185">Reference proteome</keyword>
<evidence type="ECO:0000256" key="4">
    <source>
        <dbReference type="ARBA" id="ARBA00022840"/>
    </source>
</evidence>
<comment type="similarity">
    <text evidence="1">Belongs to the ABC transporter superfamily.</text>
</comment>
<dbReference type="SUPFAM" id="SSF52540">
    <property type="entry name" value="P-loop containing nucleoside triphosphate hydrolases"/>
    <property type="match status" value="1"/>
</dbReference>
<evidence type="ECO:0000259" key="5">
    <source>
        <dbReference type="PROSITE" id="PS50893"/>
    </source>
</evidence>
<dbReference type="PANTHER" id="PTHR42711">
    <property type="entry name" value="ABC TRANSPORTER ATP-BINDING PROTEIN"/>
    <property type="match status" value="1"/>
</dbReference>
<gene>
    <name evidence="6" type="ORF">SAMN05421736_10572</name>
</gene>
<evidence type="ECO:0000256" key="3">
    <source>
        <dbReference type="ARBA" id="ARBA00022741"/>
    </source>
</evidence>
<name>A0A1H3PJ41_9BACI</name>
<dbReference type="InterPro" id="IPR017871">
    <property type="entry name" value="ABC_transporter-like_CS"/>
</dbReference>
<keyword evidence="2" id="KW-0813">Transport</keyword>
<dbReference type="Proteomes" id="UP000198935">
    <property type="component" value="Unassembled WGS sequence"/>
</dbReference>
<dbReference type="PANTHER" id="PTHR42711:SF5">
    <property type="entry name" value="ABC TRANSPORTER ATP-BINDING PROTEIN NATA"/>
    <property type="match status" value="1"/>
</dbReference>
<accession>A0A1H3PJ41</accession>
<dbReference type="OrthoDB" id="9776369at2"/>
<dbReference type="EMBL" id="FNPI01000005">
    <property type="protein sequence ID" value="SDZ01091.1"/>
    <property type="molecule type" value="Genomic_DNA"/>
</dbReference>
<dbReference type="PROSITE" id="PS50893">
    <property type="entry name" value="ABC_TRANSPORTER_2"/>
    <property type="match status" value="1"/>
</dbReference>
<feature type="domain" description="ABC transporter" evidence="5">
    <location>
        <begin position="5"/>
        <end position="237"/>
    </location>
</feature>
<keyword evidence="4 6" id="KW-0067">ATP-binding</keyword>
<dbReference type="InterPro" id="IPR050763">
    <property type="entry name" value="ABC_transporter_ATP-binding"/>
</dbReference>
<dbReference type="SMART" id="SM00382">
    <property type="entry name" value="AAA"/>
    <property type="match status" value="1"/>
</dbReference>
<dbReference type="GO" id="GO:0005524">
    <property type="term" value="F:ATP binding"/>
    <property type="evidence" value="ECO:0007669"/>
    <property type="project" value="UniProtKB-KW"/>
</dbReference>
<protein>
    <submittedName>
        <fullName evidence="6">ABC-2 type transport system ATP-binding protein</fullName>
    </submittedName>
</protein>
<keyword evidence="3" id="KW-0547">Nucleotide-binding</keyword>
<dbReference type="CDD" id="cd03263">
    <property type="entry name" value="ABC_subfamily_A"/>
    <property type="match status" value="1"/>
</dbReference>
<dbReference type="InterPro" id="IPR003439">
    <property type="entry name" value="ABC_transporter-like_ATP-bd"/>
</dbReference>